<evidence type="ECO:0000256" key="3">
    <source>
        <dbReference type="ARBA" id="ARBA00010199"/>
    </source>
</evidence>
<evidence type="ECO:0000256" key="5">
    <source>
        <dbReference type="ARBA" id="ARBA00022448"/>
    </source>
</evidence>
<evidence type="ECO:0000256" key="12">
    <source>
        <dbReference type="ARBA" id="ARBA00031636"/>
    </source>
</evidence>
<keyword evidence="5" id="KW-0813">Transport</keyword>
<feature type="transmembrane region" description="Helical" evidence="13">
    <location>
        <begin position="202"/>
        <end position="221"/>
    </location>
</feature>
<accession>A0ABT0W7A7</accession>
<feature type="transmembrane region" description="Helical" evidence="13">
    <location>
        <begin position="286"/>
        <end position="307"/>
    </location>
</feature>
<feature type="transmembrane region" description="Helical" evidence="13">
    <location>
        <begin position="360"/>
        <end position="377"/>
    </location>
</feature>
<dbReference type="PIRSF" id="PIRSF006603">
    <property type="entry name" value="DinF"/>
    <property type="match status" value="1"/>
</dbReference>
<feature type="transmembrane region" description="Helical" evidence="13">
    <location>
        <begin position="87"/>
        <end position="113"/>
    </location>
</feature>
<evidence type="ECO:0000256" key="1">
    <source>
        <dbReference type="ARBA" id="ARBA00003408"/>
    </source>
</evidence>
<dbReference type="Proteomes" id="UP001523262">
    <property type="component" value="Unassembled WGS sequence"/>
</dbReference>
<keyword evidence="9 13" id="KW-1133">Transmembrane helix</keyword>
<evidence type="ECO:0000256" key="2">
    <source>
        <dbReference type="ARBA" id="ARBA00004651"/>
    </source>
</evidence>
<feature type="transmembrane region" description="Helical" evidence="13">
    <location>
        <begin position="54"/>
        <end position="75"/>
    </location>
</feature>
<comment type="subcellular location">
    <subcellularLocation>
        <location evidence="2">Cell membrane</location>
        <topology evidence="2">Multi-pass membrane protein</topology>
    </subcellularLocation>
</comment>
<gene>
    <name evidence="14" type="ORF">NDK43_05715</name>
</gene>
<dbReference type="InterPro" id="IPR002528">
    <property type="entry name" value="MATE_fam"/>
</dbReference>
<feature type="transmembrane region" description="Helical" evidence="13">
    <location>
        <begin position="241"/>
        <end position="266"/>
    </location>
</feature>
<reference evidence="14 15" key="1">
    <citation type="submission" date="2022-06" db="EMBL/GenBank/DDBJ databases">
        <authorList>
            <person name="Jeon C.O."/>
        </authorList>
    </citation>
    <scope>NUCLEOTIDE SEQUENCE [LARGE SCALE GENOMIC DNA]</scope>
    <source>
        <strain evidence="14 15">KCTC 13943</strain>
    </source>
</reference>
<feature type="transmembrane region" description="Helical" evidence="13">
    <location>
        <begin position="162"/>
        <end position="182"/>
    </location>
</feature>
<sequence>MKQTYTKKQKLRQLIYLLIPILITQLGLFSMNFFDVTMSGHYSPSDLAGVAIGSSLWVPVFTGLSGILLAVTPIVAQLTGSKQQDKVAFSVIQGVYLSVCIAILVMAIGSFILNPLLNGMNLEEHVRKVAHNYLIALSFGMIPLFAYNVLRSFIDALGKTRVTMMITLSSLPINVIFNYFLIYGKFGFPELGGVGSGFATAITYWIITSIAVFIICTNRPFSNYGIFSNFYRVSFSKWKDILKIGVPIGFSIFFETSIFAAVTLLMSTFDTNTIASHQAALNFASFLYMLPLSISMALTILVGFEVGAKRHYDAKEYSWIGLGIAIFLAGFCGMILLLFRLKIAGIYTNDPIVLKLTGQFLLYALFFQLSDAIQAPVQGALRGYKDVNITFIATLISYWIIGLPIGYLMATYTGLGAFGYWIGLIAGLAVGAICLLCRLLWVQKTNHPAIEEKKA</sequence>
<protein>
    <recommendedName>
        <fullName evidence="4">Probable multidrug resistance protein NorM</fullName>
    </recommendedName>
    <alternativeName>
        <fullName evidence="12">Multidrug-efflux transporter</fullName>
    </alternativeName>
</protein>
<evidence type="ECO:0000256" key="4">
    <source>
        <dbReference type="ARBA" id="ARBA00020268"/>
    </source>
</evidence>
<dbReference type="CDD" id="cd13131">
    <property type="entry name" value="MATE_NorM_like"/>
    <property type="match status" value="1"/>
</dbReference>
<dbReference type="Pfam" id="PF01554">
    <property type="entry name" value="MatE"/>
    <property type="match status" value="2"/>
</dbReference>
<proteinExistence type="inferred from homology"/>
<comment type="caution">
    <text evidence="14">The sequence shown here is derived from an EMBL/GenBank/DDBJ whole genome shotgun (WGS) entry which is preliminary data.</text>
</comment>
<dbReference type="NCBIfam" id="TIGR00797">
    <property type="entry name" value="matE"/>
    <property type="match status" value="1"/>
</dbReference>
<organism evidence="14 15">
    <name type="scientific">Neobacillus pocheonensis</name>
    <dbReference type="NCBI Taxonomy" id="363869"/>
    <lineage>
        <taxon>Bacteria</taxon>
        <taxon>Bacillati</taxon>
        <taxon>Bacillota</taxon>
        <taxon>Bacilli</taxon>
        <taxon>Bacillales</taxon>
        <taxon>Bacillaceae</taxon>
        <taxon>Neobacillus</taxon>
    </lineage>
</organism>
<feature type="transmembrane region" description="Helical" evidence="13">
    <location>
        <begin position="133"/>
        <end position="150"/>
    </location>
</feature>
<comment type="similarity">
    <text evidence="3">Belongs to the multi antimicrobial extrusion (MATE) (TC 2.A.66.1) family.</text>
</comment>
<dbReference type="EMBL" id="JAMQCR010000001">
    <property type="protein sequence ID" value="MCM2531980.1"/>
    <property type="molecule type" value="Genomic_DNA"/>
</dbReference>
<dbReference type="PANTHER" id="PTHR43298:SF2">
    <property type="entry name" value="FMN_FAD EXPORTER YEEO-RELATED"/>
    <property type="match status" value="1"/>
</dbReference>
<feature type="transmembrane region" description="Helical" evidence="13">
    <location>
        <begin position="418"/>
        <end position="441"/>
    </location>
</feature>
<evidence type="ECO:0000256" key="13">
    <source>
        <dbReference type="SAM" id="Phobius"/>
    </source>
</evidence>
<evidence type="ECO:0000313" key="14">
    <source>
        <dbReference type="EMBL" id="MCM2531980.1"/>
    </source>
</evidence>
<keyword evidence="7" id="KW-1003">Cell membrane</keyword>
<evidence type="ECO:0000256" key="10">
    <source>
        <dbReference type="ARBA" id="ARBA00023065"/>
    </source>
</evidence>
<feature type="transmembrane region" description="Helical" evidence="13">
    <location>
        <begin position="389"/>
        <end position="412"/>
    </location>
</feature>
<feature type="transmembrane region" description="Helical" evidence="13">
    <location>
        <begin position="319"/>
        <end position="340"/>
    </location>
</feature>
<feature type="transmembrane region" description="Helical" evidence="13">
    <location>
        <begin position="14"/>
        <end position="34"/>
    </location>
</feature>
<dbReference type="InterPro" id="IPR048279">
    <property type="entry name" value="MdtK-like"/>
</dbReference>
<evidence type="ECO:0000256" key="9">
    <source>
        <dbReference type="ARBA" id="ARBA00022989"/>
    </source>
</evidence>
<keyword evidence="8 13" id="KW-0812">Transmembrane</keyword>
<evidence type="ECO:0000256" key="6">
    <source>
        <dbReference type="ARBA" id="ARBA00022449"/>
    </source>
</evidence>
<dbReference type="InterPro" id="IPR050222">
    <property type="entry name" value="MATE_MdtK"/>
</dbReference>
<keyword evidence="6" id="KW-0050">Antiport</keyword>
<keyword evidence="10" id="KW-0406">Ion transport</keyword>
<name>A0ABT0W7A7_9BACI</name>
<comment type="function">
    <text evidence="1">Multidrug efflux pump.</text>
</comment>
<evidence type="ECO:0000256" key="7">
    <source>
        <dbReference type="ARBA" id="ARBA00022475"/>
    </source>
</evidence>
<evidence type="ECO:0000256" key="8">
    <source>
        <dbReference type="ARBA" id="ARBA00022692"/>
    </source>
</evidence>
<keyword evidence="11 13" id="KW-0472">Membrane</keyword>
<evidence type="ECO:0000313" key="15">
    <source>
        <dbReference type="Proteomes" id="UP001523262"/>
    </source>
</evidence>
<evidence type="ECO:0000256" key="11">
    <source>
        <dbReference type="ARBA" id="ARBA00023136"/>
    </source>
</evidence>
<dbReference type="PANTHER" id="PTHR43298">
    <property type="entry name" value="MULTIDRUG RESISTANCE PROTEIN NORM-RELATED"/>
    <property type="match status" value="1"/>
</dbReference>
<keyword evidence="15" id="KW-1185">Reference proteome</keyword>